<dbReference type="PATRIC" id="fig|161896.4.peg.2158"/>
<dbReference type="OrthoDB" id="9814553at2"/>
<dbReference type="Gene3D" id="1.10.260.40">
    <property type="entry name" value="lambda repressor-like DNA-binding domains"/>
    <property type="match status" value="1"/>
</dbReference>
<dbReference type="InterPro" id="IPR001387">
    <property type="entry name" value="Cro/C1-type_HTH"/>
</dbReference>
<dbReference type="CDD" id="cd00093">
    <property type="entry name" value="HTH_XRE"/>
    <property type="match status" value="1"/>
</dbReference>
<accession>A0A0F6TBR9</accession>
<evidence type="ECO:0000256" key="1">
    <source>
        <dbReference type="ARBA" id="ARBA00023015"/>
    </source>
</evidence>
<dbReference type="PANTHER" id="PTHR46797:SF23">
    <property type="entry name" value="HTH-TYPE TRANSCRIPTIONAL REGULATOR SUTR"/>
    <property type="match status" value="1"/>
</dbReference>
<proteinExistence type="predicted"/>
<evidence type="ECO:0000256" key="2">
    <source>
        <dbReference type="ARBA" id="ARBA00023125"/>
    </source>
</evidence>
<dbReference type="KEGG" id="ccj:UL81_11060"/>
<dbReference type="GO" id="GO:0005829">
    <property type="term" value="C:cytosol"/>
    <property type="evidence" value="ECO:0007669"/>
    <property type="project" value="TreeGrafter"/>
</dbReference>
<keyword evidence="3" id="KW-0804">Transcription</keyword>
<protein>
    <submittedName>
        <fullName evidence="4">Helix-turn-helix protein</fullName>
    </submittedName>
</protein>
<sequence length="77" mass="8455">MTSKDDLLREFGARVCERRTECGWSQEELAHRSGMHRTYVSSVERGERNIALVNIIAIAGALDIDAGTLVGGLSNLH</sequence>
<keyword evidence="1" id="KW-0805">Transcription regulation</keyword>
<organism evidence="4 5">
    <name type="scientific">Corynebacterium camporealensis</name>
    <dbReference type="NCBI Taxonomy" id="161896"/>
    <lineage>
        <taxon>Bacteria</taxon>
        <taxon>Bacillati</taxon>
        <taxon>Actinomycetota</taxon>
        <taxon>Actinomycetes</taxon>
        <taxon>Mycobacteriales</taxon>
        <taxon>Corynebacteriaceae</taxon>
        <taxon>Corynebacterium</taxon>
    </lineage>
</organism>
<reference evidence="4 5" key="1">
    <citation type="journal article" date="2015" name="Genome Announc.">
        <title>Complete Genome Sequence of Corynebacterium camporealensis DSM 44610, Isolated from the Milk of a Manchega Sheep with Subclinical Mastitis.</title>
        <authorList>
            <person name="Ruckert C."/>
            <person name="Albersmeier A."/>
            <person name="Winkler A."/>
            <person name="Tauch A."/>
        </authorList>
    </citation>
    <scope>NUCLEOTIDE SEQUENCE [LARGE SCALE GENOMIC DNA]</scope>
    <source>
        <strain evidence="4 5">DSM 44610</strain>
    </source>
</reference>
<dbReference type="GO" id="GO:0003700">
    <property type="term" value="F:DNA-binding transcription factor activity"/>
    <property type="evidence" value="ECO:0007669"/>
    <property type="project" value="TreeGrafter"/>
</dbReference>
<dbReference type="AlphaFoldDB" id="A0A0F6TBR9"/>
<dbReference type="SMART" id="SM00530">
    <property type="entry name" value="HTH_XRE"/>
    <property type="match status" value="1"/>
</dbReference>
<dbReference type="GO" id="GO:0003677">
    <property type="term" value="F:DNA binding"/>
    <property type="evidence" value="ECO:0007669"/>
    <property type="project" value="UniProtKB-KW"/>
</dbReference>
<evidence type="ECO:0000313" key="4">
    <source>
        <dbReference type="EMBL" id="AKE40144.1"/>
    </source>
</evidence>
<keyword evidence="2" id="KW-0238">DNA-binding</keyword>
<dbReference type="PROSITE" id="PS50943">
    <property type="entry name" value="HTH_CROC1"/>
    <property type="match status" value="1"/>
</dbReference>
<dbReference type="PANTHER" id="PTHR46797">
    <property type="entry name" value="HTH-TYPE TRANSCRIPTIONAL REGULATOR"/>
    <property type="match status" value="1"/>
</dbReference>
<dbReference type="SUPFAM" id="SSF47413">
    <property type="entry name" value="lambda repressor-like DNA-binding domains"/>
    <property type="match status" value="1"/>
</dbReference>
<dbReference type="RefSeq" id="WP_046453597.1">
    <property type="nucleotide sequence ID" value="NZ_CP011311.1"/>
</dbReference>
<dbReference type="Proteomes" id="UP000033566">
    <property type="component" value="Chromosome"/>
</dbReference>
<dbReference type="Pfam" id="PF01381">
    <property type="entry name" value="HTH_3"/>
    <property type="match status" value="1"/>
</dbReference>
<evidence type="ECO:0000256" key="3">
    <source>
        <dbReference type="ARBA" id="ARBA00023163"/>
    </source>
</evidence>
<evidence type="ECO:0000313" key="5">
    <source>
        <dbReference type="Proteomes" id="UP000033566"/>
    </source>
</evidence>
<dbReference type="HOGENOM" id="CLU_066192_29_4_11"/>
<dbReference type="InterPro" id="IPR050807">
    <property type="entry name" value="TransReg_Diox_bact_type"/>
</dbReference>
<dbReference type="EMBL" id="CP011311">
    <property type="protein sequence ID" value="AKE40144.1"/>
    <property type="molecule type" value="Genomic_DNA"/>
</dbReference>
<gene>
    <name evidence="4" type="ORF">UL81_11060</name>
</gene>
<dbReference type="InterPro" id="IPR010982">
    <property type="entry name" value="Lambda_DNA-bd_dom_sf"/>
</dbReference>
<keyword evidence="5" id="KW-1185">Reference proteome</keyword>
<name>A0A0F6TBR9_9CORY</name>